<evidence type="ECO:0000313" key="1">
    <source>
        <dbReference type="EMBL" id="CUQ11828.1"/>
    </source>
</evidence>
<dbReference type="RefSeq" id="WP_055245899.1">
    <property type="nucleotide sequence ID" value="NZ_CAUWNV010000272.1"/>
</dbReference>
<organism evidence="1 2">
    <name type="scientific">Anaerotruncus colihominis</name>
    <dbReference type="NCBI Taxonomy" id="169435"/>
    <lineage>
        <taxon>Bacteria</taxon>
        <taxon>Bacillati</taxon>
        <taxon>Bacillota</taxon>
        <taxon>Clostridia</taxon>
        <taxon>Eubacteriales</taxon>
        <taxon>Oscillospiraceae</taxon>
        <taxon>Anaerotruncus</taxon>
    </lineage>
</organism>
<dbReference type="EMBL" id="CZBE01000027">
    <property type="protein sequence ID" value="CUQ11828.1"/>
    <property type="molecule type" value="Genomic_DNA"/>
</dbReference>
<dbReference type="Proteomes" id="UP000095765">
    <property type="component" value="Unassembled WGS sequence"/>
</dbReference>
<reference evidence="1 2" key="1">
    <citation type="submission" date="2015-09" db="EMBL/GenBank/DDBJ databases">
        <authorList>
            <consortium name="Pathogen Informatics"/>
        </authorList>
    </citation>
    <scope>NUCLEOTIDE SEQUENCE [LARGE SCALE GENOMIC DNA]</scope>
    <source>
        <strain evidence="1 2">2789STDY5834939</strain>
    </source>
</reference>
<evidence type="ECO:0000313" key="2">
    <source>
        <dbReference type="Proteomes" id="UP000095765"/>
    </source>
</evidence>
<protein>
    <submittedName>
        <fullName evidence="1">Uncharacterized protein</fullName>
    </submittedName>
</protein>
<proteinExistence type="predicted"/>
<gene>
    <name evidence="1" type="ORF">ERS852551_03181</name>
</gene>
<accession>A0A174TVD8</accession>
<dbReference type="AlphaFoldDB" id="A0A174TVD8"/>
<dbReference type="OrthoDB" id="9913580at2"/>
<sequence>MAKTRMDKKYTGEVMKQAQQMSREDYKAVKHMDKVQMIAYLQRIYRRGYEAGVKAEATRQKAEQAAAEAVVEE</sequence>
<name>A0A174TVD8_9FIRM</name>